<organism evidence="2 3">
    <name type="scientific">Candidatus Doudnabacteria bacterium RIFCSPHIGHO2_12_FULL_48_16</name>
    <dbReference type="NCBI Taxonomy" id="1817838"/>
    <lineage>
        <taxon>Bacteria</taxon>
        <taxon>Candidatus Doudnaibacteriota</taxon>
    </lineage>
</organism>
<name>A0A1F5PK83_9BACT</name>
<gene>
    <name evidence="2" type="ORF">A3E29_04705</name>
</gene>
<dbReference type="Proteomes" id="UP000177682">
    <property type="component" value="Unassembled WGS sequence"/>
</dbReference>
<evidence type="ECO:0000256" key="1">
    <source>
        <dbReference type="SAM" id="MobiDB-lite"/>
    </source>
</evidence>
<evidence type="ECO:0000313" key="2">
    <source>
        <dbReference type="EMBL" id="OGE90355.1"/>
    </source>
</evidence>
<evidence type="ECO:0000313" key="3">
    <source>
        <dbReference type="Proteomes" id="UP000177682"/>
    </source>
</evidence>
<dbReference type="AlphaFoldDB" id="A0A1F5PK83"/>
<protein>
    <submittedName>
        <fullName evidence="2">Uncharacterized protein</fullName>
    </submittedName>
</protein>
<reference evidence="2 3" key="1">
    <citation type="journal article" date="2016" name="Nat. Commun.">
        <title>Thousands of microbial genomes shed light on interconnected biogeochemical processes in an aquifer system.</title>
        <authorList>
            <person name="Anantharaman K."/>
            <person name="Brown C.T."/>
            <person name="Hug L.A."/>
            <person name="Sharon I."/>
            <person name="Castelle C.J."/>
            <person name="Probst A.J."/>
            <person name="Thomas B.C."/>
            <person name="Singh A."/>
            <person name="Wilkins M.J."/>
            <person name="Karaoz U."/>
            <person name="Brodie E.L."/>
            <person name="Williams K.H."/>
            <person name="Hubbard S.S."/>
            <person name="Banfield J.F."/>
        </authorList>
    </citation>
    <scope>NUCLEOTIDE SEQUENCE [LARGE SCALE GENOMIC DNA]</scope>
</reference>
<comment type="caution">
    <text evidence="2">The sequence shown here is derived from an EMBL/GenBank/DDBJ whole genome shotgun (WGS) entry which is preliminary data.</text>
</comment>
<proteinExistence type="predicted"/>
<accession>A0A1F5PK83</accession>
<sequence length="185" mass="21596">MIELRDKSRFDASKYDSSEKADKAFERLSLDEIERQKAEHRFLDERQHELYKFQTGIGTDIRLISHELQSNSPPTEISRQRLDELQRQFNGLKIKAERFFQDQKEKFRGGVYPLKTDFSVVTKGTDVGHHYDTALHAERASLIEQYQILIMAIGNYQIVLEDLDIPSIQRRLNERKQAGAAKEAK</sequence>
<feature type="region of interest" description="Disordered" evidence="1">
    <location>
        <begin position="1"/>
        <end position="20"/>
    </location>
</feature>
<dbReference type="EMBL" id="MFEY01000007">
    <property type="protein sequence ID" value="OGE90355.1"/>
    <property type="molecule type" value="Genomic_DNA"/>
</dbReference>